<sequence>MEWRRRKWRKLCLEVLSVSNEKSKVDVQAEKKDRTDEGRDSYWMDVDRMINEGLGGGNVGQWSGLIEESRPLEQEEPPQRTNDL</sequence>
<keyword evidence="3" id="KW-1185">Reference proteome</keyword>
<dbReference type="Proteomes" id="UP000315636">
    <property type="component" value="Unassembled WGS sequence"/>
</dbReference>
<dbReference type="AlphaFoldDB" id="A0A521EFK9"/>
<organism evidence="2 3">
    <name type="scientific">Melghirimyces algeriensis</name>
    <dbReference type="NCBI Taxonomy" id="910412"/>
    <lineage>
        <taxon>Bacteria</taxon>
        <taxon>Bacillati</taxon>
        <taxon>Bacillota</taxon>
        <taxon>Bacilli</taxon>
        <taxon>Bacillales</taxon>
        <taxon>Thermoactinomycetaceae</taxon>
        <taxon>Melghirimyces</taxon>
    </lineage>
</organism>
<evidence type="ECO:0000313" key="2">
    <source>
        <dbReference type="EMBL" id="SMO82685.1"/>
    </source>
</evidence>
<reference evidence="2 3" key="1">
    <citation type="submission" date="2017-05" db="EMBL/GenBank/DDBJ databases">
        <authorList>
            <person name="Varghese N."/>
            <person name="Submissions S."/>
        </authorList>
    </citation>
    <scope>NUCLEOTIDE SEQUENCE [LARGE SCALE GENOMIC DNA]</scope>
    <source>
        <strain evidence="2 3">DSM 45474</strain>
    </source>
</reference>
<name>A0A521EFK9_9BACL</name>
<accession>A0A521EFK9</accession>
<evidence type="ECO:0000256" key="1">
    <source>
        <dbReference type="SAM" id="MobiDB-lite"/>
    </source>
</evidence>
<gene>
    <name evidence="2" type="ORF">SAMN06264849_10922</name>
</gene>
<proteinExistence type="predicted"/>
<evidence type="ECO:0000313" key="3">
    <source>
        <dbReference type="Proteomes" id="UP000315636"/>
    </source>
</evidence>
<protein>
    <submittedName>
        <fullName evidence="2">Uncharacterized protein</fullName>
    </submittedName>
</protein>
<feature type="region of interest" description="Disordered" evidence="1">
    <location>
        <begin position="60"/>
        <end position="84"/>
    </location>
</feature>
<dbReference type="EMBL" id="FXTI01000009">
    <property type="protein sequence ID" value="SMO82685.1"/>
    <property type="molecule type" value="Genomic_DNA"/>
</dbReference>